<dbReference type="AlphaFoldDB" id="A0A1J5PD24"/>
<gene>
    <name evidence="1" type="ORF">GALL_497500</name>
</gene>
<accession>A0A1J5PD24</accession>
<evidence type="ECO:0000313" key="1">
    <source>
        <dbReference type="EMBL" id="OIQ68656.1"/>
    </source>
</evidence>
<name>A0A1J5PD24_9ZZZZ</name>
<comment type="caution">
    <text evidence="1">The sequence shown here is derived from an EMBL/GenBank/DDBJ whole genome shotgun (WGS) entry which is preliminary data.</text>
</comment>
<sequence>MMEESKTERGKAICTLVAEAYIISSTITYHSKPLPIRSSMYLNKNNINNTNITIRKVTKKGLMNDLRIKRCIFFIRMTCFAGPGTHNNVRFYLTV</sequence>
<organism evidence="1">
    <name type="scientific">mine drainage metagenome</name>
    <dbReference type="NCBI Taxonomy" id="410659"/>
    <lineage>
        <taxon>unclassified sequences</taxon>
        <taxon>metagenomes</taxon>
        <taxon>ecological metagenomes</taxon>
    </lineage>
</organism>
<dbReference type="EMBL" id="MLJW01005183">
    <property type="protein sequence ID" value="OIQ68656.1"/>
    <property type="molecule type" value="Genomic_DNA"/>
</dbReference>
<protein>
    <submittedName>
        <fullName evidence="1">Uncharacterized protein</fullName>
    </submittedName>
</protein>
<reference evidence="1" key="1">
    <citation type="submission" date="2016-10" db="EMBL/GenBank/DDBJ databases">
        <title>Sequence of Gallionella enrichment culture.</title>
        <authorList>
            <person name="Poehlein A."/>
            <person name="Muehling M."/>
            <person name="Daniel R."/>
        </authorList>
    </citation>
    <scope>NUCLEOTIDE SEQUENCE</scope>
</reference>
<proteinExistence type="predicted"/>